<evidence type="ECO:0000313" key="3">
    <source>
        <dbReference type="Proteomes" id="UP001500359"/>
    </source>
</evidence>
<organism evidence="2 3">
    <name type="scientific">Aliiglaciecola litoralis</name>
    <dbReference type="NCBI Taxonomy" id="582857"/>
    <lineage>
        <taxon>Bacteria</taxon>
        <taxon>Pseudomonadati</taxon>
        <taxon>Pseudomonadota</taxon>
        <taxon>Gammaproteobacteria</taxon>
        <taxon>Alteromonadales</taxon>
        <taxon>Alteromonadaceae</taxon>
        <taxon>Aliiglaciecola</taxon>
    </lineage>
</organism>
<dbReference type="Proteomes" id="UP001500359">
    <property type="component" value="Unassembled WGS sequence"/>
</dbReference>
<comment type="caution">
    <text evidence="2">The sequence shown here is derived from an EMBL/GenBank/DDBJ whole genome shotgun (WGS) entry which is preliminary data.</text>
</comment>
<evidence type="ECO:0000313" key="2">
    <source>
        <dbReference type="EMBL" id="GAA0859727.1"/>
    </source>
</evidence>
<reference evidence="3" key="1">
    <citation type="journal article" date="2019" name="Int. J. Syst. Evol. Microbiol.">
        <title>The Global Catalogue of Microorganisms (GCM) 10K type strain sequencing project: providing services to taxonomists for standard genome sequencing and annotation.</title>
        <authorList>
            <consortium name="The Broad Institute Genomics Platform"/>
            <consortium name="The Broad Institute Genome Sequencing Center for Infectious Disease"/>
            <person name="Wu L."/>
            <person name="Ma J."/>
        </authorList>
    </citation>
    <scope>NUCLEOTIDE SEQUENCE [LARGE SCALE GENOMIC DNA]</scope>
    <source>
        <strain evidence="3">JCM 15896</strain>
    </source>
</reference>
<evidence type="ECO:0000256" key="1">
    <source>
        <dbReference type="SAM" id="SignalP"/>
    </source>
</evidence>
<feature type="signal peptide" evidence="1">
    <location>
        <begin position="1"/>
        <end position="22"/>
    </location>
</feature>
<sequence>MKFIIKLVAVMSVAVLSGCATVDYVTKEEAFPNMYATKTTSILVVPAVNNTTAAEAADYYATTISEPLTHAGYYVLPIELTTKLIQEQGVVDGAQLLNTDPGVFNQLYGADAVLFVTINEWDTSYYVIGGNVTVGIGYVMKSTATGNVLWQYNDRLVIDTGGDSGGGLIGAIISTAINTALTDYVPVAKRVNYMAISSLPVGSYHKLHGQDRQTKAVNKDKVQTVQE</sequence>
<feature type="chain" id="PRO_5046846999" evidence="1">
    <location>
        <begin position="23"/>
        <end position="227"/>
    </location>
</feature>
<dbReference type="RefSeq" id="WP_343862211.1">
    <property type="nucleotide sequence ID" value="NZ_BAAAFD010000013.1"/>
</dbReference>
<gene>
    <name evidence="2" type="ORF">GCM10009114_34290</name>
</gene>
<dbReference type="PROSITE" id="PS51257">
    <property type="entry name" value="PROKAR_LIPOPROTEIN"/>
    <property type="match status" value="1"/>
</dbReference>
<dbReference type="EMBL" id="BAAAFD010000013">
    <property type="protein sequence ID" value="GAA0859727.1"/>
    <property type="molecule type" value="Genomic_DNA"/>
</dbReference>
<name>A0ABP3X5S0_9ALTE</name>
<dbReference type="InterPro" id="IPR008517">
    <property type="entry name" value="GNA1162-like"/>
</dbReference>
<accession>A0ABP3X5S0</accession>
<dbReference type="Gene3D" id="3.40.50.10610">
    <property type="entry name" value="ABC-type transport auxiliary lipoprotein component"/>
    <property type="match status" value="1"/>
</dbReference>
<proteinExistence type="predicted"/>
<dbReference type="Pfam" id="PF05643">
    <property type="entry name" value="GNA1162-like"/>
    <property type="match status" value="1"/>
</dbReference>
<keyword evidence="1" id="KW-0732">Signal</keyword>
<protein>
    <submittedName>
        <fullName evidence="2">DUF799 domain-containing protein</fullName>
    </submittedName>
</protein>
<keyword evidence="3" id="KW-1185">Reference proteome</keyword>